<feature type="compositionally biased region" description="Low complexity" evidence="1">
    <location>
        <begin position="729"/>
        <end position="740"/>
    </location>
</feature>
<gene>
    <name evidence="2" type="ORF">AJ80_08657</name>
</gene>
<dbReference type="STRING" id="1447883.A0A2B7X3K4"/>
<evidence type="ECO:0000313" key="3">
    <source>
        <dbReference type="Proteomes" id="UP000224634"/>
    </source>
</evidence>
<evidence type="ECO:0000256" key="1">
    <source>
        <dbReference type="SAM" id="MobiDB-lite"/>
    </source>
</evidence>
<keyword evidence="3" id="KW-1185">Reference proteome</keyword>
<dbReference type="OrthoDB" id="4540681at2759"/>
<proteinExistence type="predicted"/>
<dbReference type="EMBL" id="PDNA01000208">
    <property type="protein sequence ID" value="PGH03636.1"/>
    <property type="molecule type" value="Genomic_DNA"/>
</dbReference>
<name>A0A2B7X3K4_POLH7</name>
<feature type="region of interest" description="Disordered" evidence="1">
    <location>
        <begin position="713"/>
        <end position="779"/>
    </location>
</feature>
<evidence type="ECO:0000313" key="2">
    <source>
        <dbReference type="EMBL" id="PGH03636.1"/>
    </source>
</evidence>
<dbReference type="AlphaFoldDB" id="A0A2B7X3K4"/>
<sequence length="779" mass="86512">MAGALIPANTSNFSQQGSVDWVQLSRSSLTMSVEVLARLSRAGVESITIAMCQALCSQFHIPADTQQRINLAISKLGVKSSYNNVLYFGFGVKNIVRSLAETEQGLASVAICGCLATSYDQHMAAQVLRVMSQLRSAPEELTPSLAQWSALVDACSPTLAASNFPNIVEGFSRLWWESPDNGKFGILRGAASAPALSSALNAIANVSNKSLASVTVAGGPDCAWLAAIAEWVLCLRVDVVTESGQLLYSNYDHSRNGLGQVTIVRDTNNTYADYLVDKAYIVPSGSLIWDINLEKGGRIFSHGRSTWSTILQDTFGSDFRKFLDSAPGCHFFDHILKEYGADSLGFALNRLPELQTAHYFSSPRTLDGRCSLHKPTSICGCSECYVDGERNPRHVKRKFMGICLRLIFRTLELYILLLRECHLDSNIQPSSTGLGLLYRNTRSTLGTSLWTTQYDNPIFRRVQVIPGHIEKDRFYIEEVYDLNPPSGTRNDNGVVEFLPSAAETFDFVRDNSRRNLPLSLMVKETLHSRKLQVSYVWHFVDTQLPRVSYEEVSWTLVAFGLAQLRKSLTKNYEARPCQQKNYNIRIQDKCLEGHCYSLIPNSKSLPQRGEVVLIREGERRQPYVYEKSSPATRIQRSSQIRILYSLLCNPAGSTKASLVKIEDNNCILCAAGWKAWDIVVDGDPFDDVGANSVPENNFSCTILAFENLRNRNKNDEQSQLPDLEDDGLPDSQDSDSQGSDNDQREDEDMAGGGDQLSDIHHPEDEDMNLGSNQSNQADA</sequence>
<reference evidence="2 3" key="1">
    <citation type="submission" date="2017-10" db="EMBL/GenBank/DDBJ databases">
        <title>Comparative genomics in systemic dimorphic fungi from Ajellomycetaceae.</title>
        <authorList>
            <person name="Munoz J.F."/>
            <person name="Mcewen J.G."/>
            <person name="Clay O.K."/>
            <person name="Cuomo C.A."/>
        </authorList>
    </citation>
    <scope>NUCLEOTIDE SEQUENCE [LARGE SCALE GENOMIC DNA]</scope>
    <source>
        <strain evidence="2 3">UAMH7299</strain>
    </source>
</reference>
<dbReference type="Proteomes" id="UP000224634">
    <property type="component" value="Unassembled WGS sequence"/>
</dbReference>
<accession>A0A2B7X3K4</accession>
<protein>
    <submittedName>
        <fullName evidence="2">Uncharacterized protein</fullName>
    </submittedName>
</protein>
<organism evidence="2 3">
    <name type="scientific">Polytolypa hystricis (strain UAMH7299)</name>
    <dbReference type="NCBI Taxonomy" id="1447883"/>
    <lineage>
        <taxon>Eukaryota</taxon>
        <taxon>Fungi</taxon>
        <taxon>Dikarya</taxon>
        <taxon>Ascomycota</taxon>
        <taxon>Pezizomycotina</taxon>
        <taxon>Eurotiomycetes</taxon>
        <taxon>Eurotiomycetidae</taxon>
        <taxon>Onygenales</taxon>
        <taxon>Onygenales incertae sedis</taxon>
        <taxon>Polytolypa</taxon>
    </lineage>
</organism>
<feature type="compositionally biased region" description="Polar residues" evidence="1">
    <location>
        <begin position="769"/>
        <end position="779"/>
    </location>
</feature>
<comment type="caution">
    <text evidence="2">The sequence shown here is derived from an EMBL/GenBank/DDBJ whole genome shotgun (WGS) entry which is preliminary data.</text>
</comment>